<dbReference type="SUPFAM" id="SSF81383">
    <property type="entry name" value="F-box domain"/>
    <property type="match status" value="1"/>
</dbReference>
<dbReference type="Gene3D" id="1.20.1280.50">
    <property type="match status" value="1"/>
</dbReference>
<dbReference type="STRING" id="1328759.A0A5C2SDB7"/>
<sequence length="529" mass="59398">MTLLDLPPEILIAVLVHVDFRTVLHCRQVVCALLKNLVDDDTSLQYIIELGAAGMEDGPSSTLTPSARLALLRERQSAWKSLTWRSEATYPMTIGEYWELYGGVLAQEEGGKKLVFRQLPSAIRGIEAREWEIRDAGTDIQDFSMDPAQDLLVVVEERIEYSETTCSLHLKSLLTGAPHPDVTGSAVLTHQTFLQGFTYSLRIAGDYVGTVLSGELEEPSELVVWNWRTGDRKLCVGGYHFSSFTFLSPRHILLAAFGDVNHPEYEISGWDDPKKPRILVLDLDVVSPQPVQLRDLEFTCEFLYPELRPTCGIGGMAIRSDPAPHAQPHPSLRVPFSVVREERLFAISLHFREGLQRPTLLSLVPSSTLFRSLSSIPHGQTRHTFTWADWGPTGSRFYRTPRATVNVVWICYVYGMSFVYLSSVAAYQTVVVLDFNQREIRRASDVIPDRPPVPDFSSGSARLVTEAMDLGTTRLFKDAVQTSLPFWERSTVNFDREREGQINAAMIDEDSLVLVSSHGHPGKFRVLSF</sequence>
<gene>
    <name evidence="2" type="ORF">L227DRAFT_545922</name>
</gene>
<dbReference type="AlphaFoldDB" id="A0A5C2SDB7"/>
<dbReference type="InterPro" id="IPR001810">
    <property type="entry name" value="F-box_dom"/>
</dbReference>
<organism evidence="2 3">
    <name type="scientific">Lentinus tigrinus ALCF2SS1-6</name>
    <dbReference type="NCBI Taxonomy" id="1328759"/>
    <lineage>
        <taxon>Eukaryota</taxon>
        <taxon>Fungi</taxon>
        <taxon>Dikarya</taxon>
        <taxon>Basidiomycota</taxon>
        <taxon>Agaricomycotina</taxon>
        <taxon>Agaricomycetes</taxon>
        <taxon>Polyporales</taxon>
        <taxon>Polyporaceae</taxon>
        <taxon>Lentinus</taxon>
    </lineage>
</organism>
<accession>A0A5C2SDB7</accession>
<protein>
    <recommendedName>
        <fullName evidence="1">F-box domain-containing protein</fullName>
    </recommendedName>
</protein>
<reference evidence="2" key="1">
    <citation type="journal article" date="2018" name="Genome Biol. Evol.">
        <title>Genomics and development of Lentinus tigrinus, a white-rot wood-decaying mushroom with dimorphic fruiting bodies.</title>
        <authorList>
            <person name="Wu B."/>
            <person name="Xu Z."/>
            <person name="Knudson A."/>
            <person name="Carlson A."/>
            <person name="Chen N."/>
            <person name="Kovaka S."/>
            <person name="LaButti K."/>
            <person name="Lipzen A."/>
            <person name="Pennachio C."/>
            <person name="Riley R."/>
            <person name="Schakwitz W."/>
            <person name="Umezawa K."/>
            <person name="Ohm R.A."/>
            <person name="Grigoriev I.V."/>
            <person name="Nagy L.G."/>
            <person name="Gibbons J."/>
            <person name="Hibbett D."/>
        </authorList>
    </citation>
    <scope>NUCLEOTIDE SEQUENCE [LARGE SCALE GENOMIC DNA]</scope>
    <source>
        <strain evidence="2">ALCF2SS1-6</strain>
    </source>
</reference>
<name>A0A5C2SDB7_9APHY</name>
<dbReference type="InterPro" id="IPR036047">
    <property type="entry name" value="F-box-like_dom_sf"/>
</dbReference>
<dbReference type="OrthoDB" id="3256413at2759"/>
<evidence type="ECO:0000259" key="1">
    <source>
        <dbReference type="PROSITE" id="PS50181"/>
    </source>
</evidence>
<evidence type="ECO:0000313" key="2">
    <source>
        <dbReference type="EMBL" id="RPD61720.1"/>
    </source>
</evidence>
<feature type="domain" description="F-box" evidence="1">
    <location>
        <begin position="1"/>
        <end position="47"/>
    </location>
</feature>
<keyword evidence="3" id="KW-1185">Reference proteome</keyword>
<dbReference type="Proteomes" id="UP000313359">
    <property type="component" value="Unassembled WGS sequence"/>
</dbReference>
<dbReference type="PROSITE" id="PS50181">
    <property type="entry name" value="FBOX"/>
    <property type="match status" value="1"/>
</dbReference>
<proteinExistence type="predicted"/>
<evidence type="ECO:0000313" key="3">
    <source>
        <dbReference type="Proteomes" id="UP000313359"/>
    </source>
</evidence>
<dbReference type="EMBL" id="ML122261">
    <property type="protein sequence ID" value="RPD61720.1"/>
    <property type="molecule type" value="Genomic_DNA"/>
</dbReference>